<dbReference type="SUPFAM" id="SSF144091">
    <property type="entry name" value="Rhomboid-like"/>
    <property type="match status" value="1"/>
</dbReference>
<dbReference type="InterPro" id="IPR035952">
    <property type="entry name" value="Rhomboid-like_sf"/>
</dbReference>
<dbReference type="Proteomes" id="UP000219020">
    <property type="component" value="Unassembled WGS sequence"/>
</dbReference>
<evidence type="ECO:0000313" key="8">
    <source>
        <dbReference type="Proteomes" id="UP000219020"/>
    </source>
</evidence>
<dbReference type="NCBIfam" id="TIGR03902">
    <property type="entry name" value="rhom_GG_sort"/>
    <property type="match status" value="1"/>
</dbReference>
<keyword evidence="2 5" id="KW-0812">Transmembrane</keyword>
<protein>
    <submittedName>
        <fullName evidence="7">Membrane protein, Rhomboid family</fullName>
    </submittedName>
</protein>
<keyword evidence="8" id="KW-1185">Reference proteome</keyword>
<feature type="transmembrane region" description="Helical" evidence="5">
    <location>
        <begin position="75"/>
        <end position="92"/>
    </location>
</feature>
<comment type="caution">
    <text evidence="7">The sequence shown here is derived from an EMBL/GenBank/DDBJ whole genome shotgun (WGS) entry which is preliminary data.</text>
</comment>
<evidence type="ECO:0000256" key="1">
    <source>
        <dbReference type="ARBA" id="ARBA00004141"/>
    </source>
</evidence>
<evidence type="ECO:0000313" key="7">
    <source>
        <dbReference type="EMBL" id="PCS21317.1"/>
    </source>
</evidence>
<feature type="domain" description="Peptidase S54 rhomboid" evidence="6">
    <location>
        <begin position="36"/>
        <end position="112"/>
    </location>
</feature>
<dbReference type="Gene3D" id="1.20.1540.10">
    <property type="entry name" value="Rhomboid-like"/>
    <property type="match status" value="1"/>
</dbReference>
<proteinExistence type="predicted"/>
<accession>A0A2A5SZH5</accession>
<keyword evidence="3 5" id="KW-1133">Transmembrane helix</keyword>
<dbReference type="RefSeq" id="WP_223824084.1">
    <property type="nucleotide sequence ID" value="NZ_RPGC01000038.1"/>
</dbReference>
<evidence type="ECO:0000256" key="3">
    <source>
        <dbReference type="ARBA" id="ARBA00022989"/>
    </source>
</evidence>
<evidence type="ECO:0000256" key="4">
    <source>
        <dbReference type="ARBA" id="ARBA00023136"/>
    </source>
</evidence>
<dbReference type="GO" id="GO:0004252">
    <property type="term" value="F:serine-type endopeptidase activity"/>
    <property type="evidence" value="ECO:0007669"/>
    <property type="project" value="InterPro"/>
</dbReference>
<dbReference type="InterPro" id="IPR022764">
    <property type="entry name" value="Peptidase_S54_rhomboid_dom"/>
</dbReference>
<gene>
    <name evidence="7" type="ORF">BTN49_3106</name>
</gene>
<evidence type="ECO:0000259" key="6">
    <source>
        <dbReference type="Pfam" id="PF01694"/>
    </source>
</evidence>
<evidence type="ECO:0000256" key="2">
    <source>
        <dbReference type="ARBA" id="ARBA00022692"/>
    </source>
</evidence>
<dbReference type="Pfam" id="PF01694">
    <property type="entry name" value="Rhomboid"/>
    <property type="match status" value="1"/>
</dbReference>
<dbReference type="GO" id="GO:0016020">
    <property type="term" value="C:membrane"/>
    <property type="evidence" value="ECO:0007669"/>
    <property type="project" value="UniProtKB-SubCell"/>
</dbReference>
<dbReference type="EMBL" id="NBYY01000035">
    <property type="protein sequence ID" value="PCS21317.1"/>
    <property type="molecule type" value="Genomic_DNA"/>
</dbReference>
<organism evidence="7 8">
    <name type="scientific">Candidatus Enterovibrio escicola</name>
    <dbReference type="NCBI Taxonomy" id="1927127"/>
    <lineage>
        <taxon>Bacteria</taxon>
        <taxon>Pseudomonadati</taxon>
        <taxon>Pseudomonadota</taxon>
        <taxon>Gammaproteobacteria</taxon>
        <taxon>Vibrionales</taxon>
        <taxon>Vibrionaceae</taxon>
        <taxon>Enterovibrio</taxon>
    </lineage>
</organism>
<keyword evidence="4 5" id="KW-0472">Membrane</keyword>
<dbReference type="InterPro" id="IPR023826">
    <property type="entry name" value="Rhom-like_SP_proteobac"/>
</dbReference>
<name>A0A2A5SZH5_9GAMM</name>
<dbReference type="AlphaFoldDB" id="A0A2A5SZH5"/>
<reference evidence="8" key="1">
    <citation type="submission" date="2017-04" db="EMBL/GenBank/DDBJ databases">
        <title>Genome evolution of the luminous symbionts of deep sea anglerfish.</title>
        <authorList>
            <person name="Hendry T.A."/>
        </authorList>
    </citation>
    <scope>NUCLEOTIDE SEQUENCE [LARGE SCALE GENOMIC DNA]</scope>
</reference>
<comment type="subcellular location">
    <subcellularLocation>
        <location evidence="1">Membrane</location>
        <topology evidence="1">Multi-pass membrane protein</topology>
    </subcellularLocation>
</comment>
<sequence length="116" mass="13187">MSVFRLFGLIAIITICAQIDAIHHVLIWNRADIMAGQWWRIVTGNLTHANTIHLAMNLTALAAHAMLHRRYYEPHLLGFMILIMMIVIGIAMFFSPSYLYSGFSGVLHGLFVWGFI</sequence>
<evidence type="ECO:0000256" key="5">
    <source>
        <dbReference type="SAM" id="Phobius"/>
    </source>
</evidence>